<comment type="caution">
    <text evidence="2">The sequence shown here is derived from an EMBL/GenBank/DDBJ whole genome shotgun (WGS) entry which is preliminary data.</text>
</comment>
<name>A0A1E7G7K3_LACLC</name>
<gene>
    <name evidence="2" type="ORF">AJ89_02345</name>
</gene>
<dbReference type="Proteomes" id="UP000176236">
    <property type="component" value="Chromosome"/>
</dbReference>
<dbReference type="RefSeq" id="WP_046782061.1">
    <property type="nucleotide sequence ID" value="NZ_CM007353.1"/>
</dbReference>
<accession>A0A1E7G7K3</accession>
<proteinExistence type="predicted"/>
<evidence type="ECO:0000313" key="2">
    <source>
        <dbReference type="EMBL" id="OEU40752.1"/>
    </source>
</evidence>
<feature type="region of interest" description="Disordered" evidence="1">
    <location>
        <begin position="130"/>
        <end position="155"/>
    </location>
</feature>
<dbReference type="EMBL" id="JMMZ01000004">
    <property type="protein sequence ID" value="OEU40752.1"/>
    <property type="molecule type" value="Genomic_DNA"/>
</dbReference>
<feature type="compositionally biased region" description="Basic and acidic residues" evidence="1">
    <location>
        <begin position="130"/>
        <end position="140"/>
    </location>
</feature>
<evidence type="ECO:0000256" key="1">
    <source>
        <dbReference type="SAM" id="MobiDB-lite"/>
    </source>
</evidence>
<evidence type="ECO:0008006" key="4">
    <source>
        <dbReference type="Google" id="ProtNLM"/>
    </source>
</evidence>
<dbReference type="AlphaFoldDB" id="A0A1E7G7K3"/>
<evidence type="ECO:0000313" key="3">
    <source>
        <dbReference type="Proteomes" id="UP000176236"/>
    </source>
</evidence>
<protein>
    <recommendedName>
        <fullName evidence="4">Phage protein</fullName>
    </recommendedName>
</protein>
<sequence length="155" mass="17854">MARLADYGIQVERLSNRATVHIDGHDFPVVLSHEALEYIGIVYQEDYQKFESDLNDFLQRSKGKLSVGTIKSSDWKIVKSLVYGMLAAGGLEDSPKDVFAWLGFRNETVKVFTTCMEVFSKNTFQVEDLKKSKKPQDFQKMKRKNNRNQKNNPKN</sequence>
<reference evidence="2 3" key="1">
    <citation type="journal article" date="2016" name="Appl. Microbiol. Biotechnol.">
        <title>Adhesion of the genome-sequenced Lactococcus lactis subsp. cremoris IBB477 strain is mediated by specific molecular determinants.</title>
        <authorList>
            <person name="Radziwill-Bienkowska J.M."/>
            <person name="Le D.T."/>
            <person name="Szczesny P."/>
            <person name="Duviau M.P."/>
            <person name="Aleksandrzak-Piekarczyk T."/>
            <person name="Loubiere P."/>
            <person name="Mercier-Bonin M."/>
            <person name="Bardowski J.K."/>
            <person name="Kowalczyk M."/>
        </authorList>
    </citation>
    <scope>NUCLEOTIDE SEQUENCE [LARGE SCALE GENOMIC DNA]</scope>
    <source>
        <strain evidence="2 3">IBB477</strain>
    </source>
</reference>
<organism evidence="2 3">
    <name type="scientific">Lactococcus cremoris subsp. cremoris IBB477</name>
    <dbReference type="NCBI Taxonomy" id="1449093"/>
    <lineage>
        <taxon>Bacteria</taxon>
        <taxon>Bacillati</taxon>
        <taxon>Bacillota</taxon>
        <taxon>Bacilli</taxon>
        <taxon>Lactobacillales</taxon>
        <taxon>Streptococcaceae</taxon>
        <taxon>Lactococcus</taxon>
        <taxon>Lactococcus cremoris subsp. cremoris</taxon>
    </lineage>
</organism>